<accession>A0A5B0HF55</accession>
<dbReference type="InterPro" id="IPR036909">
    <property type="entry name" value="Cyt_c-like_dom_sf"/>
</dbReference>
<dbReference type="GO" id="GO:0020037">
    <property type="term" value="F:heme binding"/>
    <property type="evidence" value="ECO:0007669"/>
    <property type="project" value="InterPro"/>
</dbReference>
<dbReference type="RefSeq" id="WP_149669400.1">
    <property type="nucleotide sequence ID" value="NZ_VTUZ01000004.1"/>
</dbReference>
<evidence type="ECO:0000313" key="2">
    <source>
        <dbReference type="Proteomes" id="UP000325273"/>
    </source>
</evidence>
<name>A0A5B0HF55_9BURK</name>
<proteinExistence type="predicted"/>
<dbReference type="Proteomes" id="UP000325273">
    <property type="component" value="Unassembled WGS sequence"/>
</dbReference>
<dbReference type="GO" id="GO:0009055">
    <property type="term" value="F:electron transfer activity"/>
    <property type="evidence" value="ECO:0007669"/>
    <property type="project" value="InterPro"/>
</dbReference>
<sequence>MANSPKGLGQVILHGVRCTTKGSDVGVPAFATQLNDAQTAALTHCVTTQFGNPSAARVTNKGVAKLR</sequence>
<gene>
    <name evidence="1" type="ORF">FVF58_08220</name>
</gene>
<evidence type="ECO:0000313" key="1">
    <source>
        <dbReference type="EMBL" id="KAA1013717.1"/>
    </source>
</evidence>
<organism evidence="1 2">
    <name type="scientific">Paraburkholderia panacisoli</name>
    <dbReference type="NCBI Taxonomy" id="2603818"/>
    <lineage>
        <taxon>Bacteria</taxon>
        <taxon>Pseudomonadati</taxon>
        <taxon>Pseudomonadota</taxon>
        <taxon>Betaproteobacteria</taxon>
        <taxon>Burkholderiales</taxon>
        <taxon>Burkholderiaceae</taxon>
        <taxon>Paraburkholderia</taxon>
    </lineage>
</organism>
<keyword evidence="2" id="KW-1185">Reference proteome</keyword>
<protein>
    <submittedName>
        <fullName evidence="1">Uncharacterized protein</fullName>
    </submittedName>
</protein>
<dbReference type="AlphaFoldDB" id="A0A5B0HF55"/>
<comment type="caution">
    <text evidence="1">The sequence shown here is derived from an EMBL/GenBank/DDBJ whole genome shotgun (WGS) entry which is preliminary data.</text>
</comment>
<dbReference type="Gene3D" id="1.10.760.10">
    <property type="entry name" value="Cytochrome c-like domain"/>
    <property type="match status" value="1"/>
</dbReference>
<reference evidence="1 2" key="1">
    <citation type="submission" date="2019-08" db="EMBL/GenBank/DDBJ databases">
        <title>Paraburkholderia sp. DCY113.</title>
        <authorList>
            <person name="Kang J."/>
        </authorList>
    </citation>
    <scope>NUCLEOTIDE SEQUENCE [LARGE SCALE GENOMIC DNA]</scope>
    <source>
        <strain evidence="1 2">DCY113</strain>
    </source>
</reference>
<dbReference type="EMBL" id="VTUZ01000004">
    <property type="protein sequence ID" value="KAA1013717.1"/>
    <property type="molecule type" value="Genomic_DNA"/>
</dbReference>